<dbReference type="InterPro" id="IPR008984">
    <property type="entry name" value="SMAD_FHA_dom_sf"/>
</dbReference>
<feature type="compositionally biased region" description="Basic and acidic residues" evidence="1">
    <location>
        <begin position="609"/>
        <end position="627"/>
    </location>
</feature>
<evidence type="ECO:0000259" key="2">
    <source>
        <dbReference type="PROSITE" id="PS50006"/>
    </source>
</evidence>
<dbReference type="InterPro" id="IPR000253">
    <property type="entry name" value="FHA_dom"/>
</dbReference>
<dbReference type="Pfam" id="PF13638">
    <property type="entry name" value="PIN_4"/>
    <property type="match status" value="1"/>
</dbReference>
<evidence type="ECO:0000256" key="1">
    <source>
        <dbReference type="SAM" id="MobiDB-lite"/>
    </source>
</evidence>
<protein>
    <recommendedName>
        <fullName evidence="2">FHA domain-containing protein</fullName>
    </recommendedName>
</protein>
<evidence type="ECO:0000313" key="4">
    <source>
        <dbReference type="Proteomes" id="UP000825729"/>
    </source>
</evidence>
<dbReference type="EMBL" id="JAINDJ010000006">
    <property type="protein sequence ID" value="KAG9444001.1"/>
    <property type="molecule type" value="Genomic_DNA"/>
</dbReference>
<dbReference type="PANTHER" id="PTHR22593:SF8">
    <property type="entry name" value="FHA DOMAIN-CONTAINING PROTEIN PS1"/>
    <property type="match status" value="1"/>
</dbReference>
<dbReference type="SMART" id="SM00240">
    <property type="entry name" value="FHA"/>
    <property type="match status" value="1"/>
</dbReference>
<keyword evidence="4" id="KW-1185">Reference proteome</keyword>
<dbReference type="AlphaFoldDB" id="A0AAV7E860"/>
<dbReference type="Gene3D" id="3.40.50.1010">
    <property type="entry name" value="5'-nuclease"/>
    <property type="match status" value="1"/>
</dbReference>
<name>A0AAV7E860_ARIFI</name>
<evidence type="ECO:0000313" key="3">
    <source>
        <dbReference type="EMBL" id="KAG9444001.1"/>
    </source>
</evidence>
<accession>A0AAV7E860</accession>
<sequence>MAESGQKPCDEEIKFPLFVVVKNGSIIRNIFLNVLPSSDLENSQETTDEATKVLVGRHPDCQIVSYHPSISRFHLEIRWQPSLQKLLVTDLSSVHGTWVFDQKLEPKVPKELVEGDELRLGSSTRVHRLRWVSSSQARELEEPLIMLREDLEDKENMLPDDNPKLFTEEEDFRPATVIPSAPPLPESSHPVIPDADCGTFEIPKELKDPACEALGNGSDDQSLKDVSVLDEAYAAGAMPKKLGNCSSPILVDGGHQPTKGTGLGDVPFPDEAFSAVKVSKQLDKASSPMQGDGENQIPEIRPSRLRNISLEEATWALEMRKQPEQAFKEILLHGDGHSSPRRDVSSRESIGSSLPLKSSPYKLFEFEKENYIIQSLLLGETQTEKENQSPFISLLERGERSQKESVSSSRPAQFGSLNVSPFDGKNKGPAVVMDRKALAGYDKQKDVSVAESVSSSMPEELPVGTELQENCKNQSLEAPVPNVLAERVNRSPSPSFQNRGGSSTIWSRRSKSASFMRVQTGKSTRKTVMEEQINEEITQDQEKCKSFCKVLFPGTGRVEESFASDKENMTPKLSESAGNSKKRNERELKHEEVHFSPSKSVGLEEDMFASDKENLTPKVSREKKQEKPTIGSQTRFSTEAKKRGTERIPFQTLPVNPLDECGSIPYAATSKMDYANNFTQKTTSSNNTSASMPAAQIDQMVEESKKKWHMVVDITCFLDEESRRSLKLLEGLKGTHLIIPRMVIRELDYLKRRGSWFKKSAVVSSILQWIEDCMVKTNWWIHVQSSGESLPVAPTPPSSPRSWFSDGSSEMGVGPAGGVHGRRLQEIVSPTAEDHVLECALLFKKIRTDGQLVLLTNDTSLKIKAMAEGLLCETALEFRDSLVNSYSERFLWVESIPRGPTWSCLDDVAYLKENFSHYWPSVRKTSKAGEGAKGLKLILMHNSQYGQMNPVR</sequence>
<reference evidence="3 4" key="1">
    <citation type="submission" date="2021-07" db="EMBL/GenBank/DDBJ databases">
        <title>The Aristolochia fimbriata genome: insights into angiosperm evolution, floral development and chemical biosynthesis.</title>
        <authorList>
            <person name="Jiao Y."/>
        </authorList>
    </citation>
    <scope>NUCLEOTIDE SEQUENCE [LARGE SCALE GENOMIC DNA]</scope>
    <source>
        <strain evidence="3">IBCAS-2021</strain>
        <tissue evidence="3">Leaf</tissue>
    </source>
</reference>
<organism evidence="3 4">
    <name type="scientific">Aristolochia fimbriata</name>
    <name type="common">White veined hardy Dutchman's pipe vine</name>
    <dbReference type="NCBI Taxonomy" id="158543"/>
    <lineage>
        <taxon>Eukaryota</taxon>
        <taxon>Viridiplantae</taxon>
        <taxon>Streptophyta</taxon>
        <taxon>Embryophyta</taxon>
        <taxon>Tracheophyta</taxon>
        <taxon>Spermatophyta</taxon>
        <taxon>Magnoliopsida</taxon>
        <taxon>Magnoliidae</taxon>
        <taxon>Piperales</taxon>
        <taxon>Aristolochiaceae</taxon>
        <taxon>Aristolochia</taxon>
    </lineage>
</organism>
<feature type="domain" description="FHA" evidence="2">
    <location>
        <begin position="53"/>
        <end position="104"/>
    </location>
</feature>
<comment type="caution">
    <text evidence="3">The sequence shown here is derived from an EMBL/GenBank/DDBJ whole genome shotgun (WGS) entry which is preliminary data.</text>
</comment>
<dbReference type="Pfam" id="PF00498">
    <property type="entry name" value="FHA"/>
    <property type="match status" value="1"/>
</dbReference>
<dbReference type="PROSITE" id="PS50006">
    <property type="entry name" value="FHA_DOMAIN"/>
    <property type="match status" value="1"/>
</dbReference>
<gene>
    <name evidence="3" type="ORF">H6P81_015341</name>
</gene>
<feature type="compositionally biased region" description="Polar residues" evidence="1">
    <location>
        <begin position="404"/>
        <end position="419"/>
    </location>
</feature>
<proteinExistence type="predicted"/>
<feature type="region of interest" description="Disordered" evidence="1">
    <location>
        <begin position="561"/>
        <end position="644"/>
    </location>
</feature>
<dbReference type="Proteomes" id="UP000825729">
    <property type="component" value="Unassembled WGS sequence"/>
</dbReference>
<dbReference type="CDD" id="cd09880">
    <property type="entry name" value="PIN_Smg5-6-like"/>
    <property type="match status" value="1"/>
</dbReference>
<feature type="compositionally biased region" description="Basic and acidic residues" evidence="1">
    <location>
        <begin position="333"/>
        <end position="346"/>
    </location>
</feature>
<dbReference type="GO" id="GO:0031965">
    <property type="term" value="C:nuclear membrane"/>
    <property type="evidence" value="ECO:0007669"/>
    <property type="project" value="TreeGrafter"/>
</dbReference>
<dbReference type="Gene3D" id="2.60.200.20">
    <property type="match status" value="1"/>
</dbReference>
<feature type="region of interest" description="Disordered" evidence="1">
    <location>
        <begin position="396"/>
        <end position="428"/>
    </location>
</feature>
<dbReference type="InterPro" id="IPR002716">
    <property type="entry name" value="PIN_dom"/>
</dbReference>
<feature type="region of interest" description="Disordered" evidence="1">
    <location>
        <begin position="333"/>
        <end position="352"/>
    </location>
</feature>
<dbReference type="PANTHER" id="PTHR22593">
    <property type="entry name" value="TRANSMEMBRANE PROTEIN 18"/>
    <property type="match status" value="1"/>
</dbReference>
<feature type="compositionally biased region" description="Basic and acidic residues" evidence="1">
    <location>
        <begin position="582"/>
        <end position="594"/>
    </location>
</feature>
<dbReference type="SUPFAM" id="SSF49879">
    <property type="entry name" value="SMAD/FHA domain"/>
    <property type="match status" value="1"/>
</dbReference>